<protein>
    <recommendedName>
        <fullName evidence="2">DUF6843 domain-containing protein</fullName>
    </recommendedName>
</protein>
<dbReference type="EMBL" id="SWFM01000001">
    <property type="protein sequence ID" value="TKD72292.1"/>
    <property type="molecule type" value="Genomic_DNA"/>
</dbReference>
<evidence type="ECO:0000259" key="2">
    <source>
        <dbReference type="Pfam" id="PF20862"/>
    </source>
</evidence>
<keyword evidence="1" id="KW-0472">Membrane</keyword>
<proteinExistence type="predicted"/>
<dbReference type="AlphaFoldDB" id="A0A4U1MNR9"/>
<dbReference type="RefSeq" id="WP_136946143.1">
    <property type="nucleotide sequence ID" value="NZ_SWFM01000001.1"/>
</dbReference>
<feature type="transmembrane region" description="Helical" evidence="1">
    <location>
        <begin position="33"/>
        <end position="54"/>
    </location>
</feature>
<keyword evidence="1" id="KW-1133">Transmembrane helix</keyword>
<feature type="transmembrane region" description="Helical" evidence="1">
    <location>
        <begin position="92"/>
        <end position="110"/>
    </location>
</feature>
<comment type="caution">
    <text evidence="3">The sequence shown here is derived from an EMBL/GenBank/DDBJ whole genome shotgun (WGS) entry which is preliminary data.</text>
</comment>
<dbReference type="InterPro" id="IPR049293">
    <property type="entry name" value="DUF6843"/>
</dbReference>
<evidence type="ECO:0000313" key="4">
    <source>
        <dbReference type="Proteomes" id="UP000310541"/>
    </source>
</evidence>
<name>A0A4U1MNR9_9BACL</name>
<reference evidence="3 4" key="1">
    <citation type="submission" date="2019-04" db="EMBL/GenBank/DDBJ databases">
        <title>Genome sequence of Bacillus hwajinpoensis strain Y2.</title>
        <authorList>
            <person name="Fair J.L."/>
            <person name="Maclea K.S."/>
        </authorList>
    </citation>
    <scope>NUCLEOTIDE SEQUENCE [LARGE SCALE GENOMIC DNA]</scope>
    <source>
        <strain evidence="3 4">Y2</strain>
    </source>
</reference>
<sequence>MVSIKRKLLAALCSTLLMGLFFSLSIDGESDGAVEFIFVILIFSGIGTFTYGLLTSMLSDILSEKIARIRFLVAGLIHLACGALTFFIIGGYGFFALCAAALFFISDEVLNFRIRSWSPKGFAFQLTILIILGVGAWQLMQIEDTNENEAETNNTYLIPEGFEGTILTLYNIPGKPPLMKRDGNTLIPVAKKQFLDGLESFEYGITLTSTEEIETGITTYNYFYVSEEGKRSHIPQECINFGGGGSFTKNSGQEMRYVRIQVTKSDCGEMFLVNGSNRFDRQRQEVFSYWQDLLVDLVIPFHYNALSSHVPKGSIPMNAHRKMDGIPNF</sequence>
<accession>A0A4U1MNR9</accession>
<dbReference type="OrthoDB" id="68404at2"/>
<evidence type="ECO:0000313" key="3">
    <source>
        <dbReference type="EMBL" id="TKD72292.1"/>
    </source>
</evidence>
<keyword evidence="1" id="KW-0812">Transmembrane</keyword>
<gene>
    <name evidence="3" type="ORF">FBF83_05745</name>
</gene>
<dbReference type="Pfam" id="PF20862">
    <property type="entry name" value="DUF6843"/>
    <property type="match status" value="1"/>
</dbReference>
<feature type="domain" description="DUF6843" evidence="2">
    <location>
        <begin position="151"/>
        <end position="271"/>
    </location>
</feature>
<organism evidence="3 4">
    <name type="scientific">Guptibacillus hwajinpoensis</name>
    <dbReference type="NCBI Taxonomy" id="208199"/>
    <lineage>
        <taxon>Bacteria</taxon>
        <taxon>Bacillati</taxon>
        <taxon>Bacillota</taxon>
        <taxon>Bacilli</taxon>
        <taxon>Bacillales</taxon>
        <taxon>Guptibacillaceae</taxon>
        <taxon>Guptibacillus</taxon>
    </lineage>
</organism>
<dbReference type="Proteomes" id="UP000310541">
    <property type="component" value="Unassembled WGS sequence"/>
</dbReference>
<evidence type="ECO:0000256" key="1">
    <source>
        <dbReference type="SAM" id="Phobius"/>
    </source>
</evidence>